<dbReference type="RefSeq" id="WP_185693192.1">
    <property type="nucleotide sequence ID" value="NZ_JACHVA010000096.1"/>
</dbReference>
<accession>A0A7X1AYW0</accession>
<name>A0A7X1AYW0_9BACT</name>
<keyword evidence="2" id="KW-1185">Reference proteome</keyword>
<dbReference type="EMBL" id="JACHVA010000096">
    <property type="protein sequence ID" value="MBC2602515.1"/>
    <property type="molecule type" value="Genomic_DNA"/>
</dbReference>
<evidence type="ECO:0008006" key="3">
    <source>
        <dbReference type="Google" id="ProtNLM"/>
    </source>
</evidence>
<comment type="caution">
    <text evidence="1">The sequence shown here is derived from an EMBL/GenBank/DDBJ whole genome shotgun (WGS) entry which is preliminary data.</text>
</comment>
<evidence type="ECO:0000313" key="2">
    <source>
        <dbReference type="Proteomes" id="UP000525652"/>
    </source>
</evidence>
<reference evidence="1 2" key="1">
    <citation type="submission" date="2020-07" db="EMBL/GenBank/DDBJ databases">
        <authorList>
            <person name="Feng X."/>
        </authorList>
    </citation>
    <scope>NUCLEOTIDE SEQUENCE [LARGE SCALE GENOMIC DNA]</scope>
    <source>
        <strain evidence="1 2">JCM14086</strain>
    </source>
</reference>
<organism evidence="1 2">
    <name type="scientific">Puniceicoccus vermicola</name>
    <dbReference type="NCBI Taxonomy" id="388746"/>
    <lineage>
        <taxon>Bacteria</taxon>
        <taxon>Pseudomonadati</taxon>
        <taxon>Verrucomicrobiota</taxon>
        <taxon>Opitutia</taxon>
        <taxon>Puniceicoccales</taxon>
        <taxon>Puniceicoccaceae</taxon>
        <taxon>Puniceicoccus</taxon>
    </lineage>
</organism>
<dbReference type="Gene3D" id="3.40.50.300">
    <property type="entry name" value="P-loop containing nucleotide triphosphate hydrolases"/>
    <property type="match status" value="1"/>
</dbReference>
<proteinExistence type="predicted"/>
<evidence type="ECO:0000313" key="1">
    <source>
        <dbReference type="EMBL" id="MBC2602515.1"/>
    </source>
</evidence>
<dbReference type="AlphaFoldDB" id="A0A7X1AYW0"/>
<dbReference type="SUPFAM" id="SSF52540">
    <property type="entry name" value="P-loop containing nucleoside triphosphate hydrolases"/>
    <property type="match status" value="1"/>
</dbReference>
<protein>
    <recommendedName>
        <fullName evidence="3">ATP-binding protein</fullName>
    </recommendedName>
</protein>
<dbReference type="Proteomes" id="UP000525652">
    <property type="component" value="Unassembled WGS sequence"/>
</dbReference>
<dbReference type="InterPro" id="IPR027417">
    <property type="entry name" value="P-loop_NTPase"/>
</dbReference>
<gene>
    <name evidence="1" type="ORF">H5P30_12080</name>
</gene>
<sequence length="402" mass="45656">MKKEASELKPFAEKVEKECAALHRRKSIQTEVRNAVKRIKDTVKDGKRIEFIIARCEKIKEVLHEERIRHANETLIAISKDFSDLYKAIHPDEKIEKIKLYLHPTKNSSAQFDGELFGKANASPVAYLSESHLDTLGLCLFLALEKRENPENKILCLDDAIASVDEAHMERLYELLLQEAPHFHHVIITSHYQPLRFKFRWGILTKSQVEFLELGQWSLEGGLCLSKGPDSEVAFLRRYLKEAEDASTIAAKSGVVLERMLDFLTGIYQCKLPRNPGAEQRWTLDHYKGGLEGEKKLMPILRCDHLDEEGNVSRSVDLAPLLENIFAKLQFRNAIGCHFKELAGHFDEIGEAIGLGNATLALADAICDENNTLPDSCKDGLSWKNRGEKVTRRLYPLLKPSK</sequence>